<evidence type="ECO:0000313" key="4">
    <source>
        <dbReference type="Proteomes" id="UP001592530"/>
    </source>
</evidence>
<dbReference type="CDD" id="cd01104">
    <property type="entry name" value="HTH_MlrA-CarA"/>
    <property type="match status" value="1"/>
</dbReference>
<dbReference type="RefSeq" id="WP_380559003.1">
    <property type="nucleotide sequence ID" value="NZ_JBHEZY010000021.1"/>
</dbReference>
<gene>
    <name evidence="3" type="ORF">ACEZDB_34050</name>
</gene>
<feature type="domain" description="HTH merR-type" evidence="2">
    <location>
        <begin position="10"/>
        <end position="78"/>
    </location>
</feature>
<proteinExistence type="predicted"/>
<protein>
    <submittedName>
        <fullName evidence="3">MerR family transcriptional regulator</fullName>
    </submittedName>
</protein>
<evidence type="ECO:0000313" key="3">
    <source>
        <dbReference type="EMBL" id="MFC1435672.1"/>
    </source>
</evidence>
<dbReference type="EMBL" id="JBHEZY010000021">
    <property type="protein sequence ID" value="MFC1435672.1"/>
    <property type="molecule type" value="Genomic_DNA"/>
</dbReference>
<comment type="caution">
    <text evidence="3">The sequence shown here is derived from an EMBL/GenBank/DDBJ whole genome shotgun (WGS) entry which is preliminary data.</text>
</comment>
<reference evidence="3 4" key="1">
    <citation type="submission" date="2024-09" db="EMBL/GenBank/DDBJ databases">
        <authorList>
            <person name="Lee S.D."/>
        </authorList>
    </citation>
    <scope>NUCLEOTIDE SEQUENCE [LARGE SCALE GENOMIC DNA]</scope>
    <source>
        <strain evidence="3 4">N1-3</strain>
    </source>
</reference>
<dbReference type="PANTHER" id="PTHR30204:SF97">
    <property type="entry name" value="MERR FAMILY REGULATORY PROTEIN"/>
    <property type="match status" value="1"/>
</dbReference>
<dbReference type="InterPro" id="IPR047057">
    <property type="entry name" value="MerR_fam"/>
</dbReference>
<dbReference type="PROSITE" id="PS50937">
    <property type="entry name" value="HTH_MERR_2"/>
    <property type="match status" value="1"/>
</dbReference>
<dbReference type="SUPFAM" id="SSF52242">
    <property type="entry name" value="Cobalamin (vitamin B12)-binding domain"/>
    <property type="match status" value="1"/>
</dbReference>
<evidence type="ECO:0000259" key="2">
    <source>
        <dbReference type="PROSITE" id="PS50937"/>
    </source>
</evidence>
<dbReference type="SUPFAM" id="SSF46955">
    <property type="entry name" value="Putative DNA-binding domain"/>
    <property type="match status" value="1"/>
</dbReference>
<dbReference type="InterPro" id="IPR003759">
    <property type="entry name" value="Cbl-bd_cap"/>
</dbReference>
<accession>A0ABV6XBN4</accession>
<keyword evidence="1" id="KW-0238">DNA-binding</keyword>
<dbReference type="Pfam" id="PF13411">
    <property type="entry name" value="MerR_1"/>
    <property type="match status" value="1"/>
</dbReference>
<evidence type="ECO:0000256" key="1">
    <source>
        <dbReference type="ARBA" id="ARBA00023125"/>
    </source>
</evidence>
<dbReference type="Pfam" id="PF02607">
    <property type="entry name" value="B12-binding_2"/>
    <property type="match status" value="1"/>
</dbReference>
<name>A0ABV6XBN4_9ACTN</name>
<sequence>MSAPEPPAPGLSTGAVARLLGVSATTVRSWERRYGLGIEREPGRHRRYLPQDVARLEYMCRLTAQGIAPAEAARQCARLGTDREAVSEPPARAVPAVRPRAGGGNALPVGRAGAACHGLAKAAVRMDGEAIEELLDASLRRFGVVETWDALAAPVLRAVGRKWAGANGRYVEVEHLLSCAVSRSLHRMPAPVARDPGRAQPRPGLVMLAGTPGELHTLPLEALDAALAQLGIRTLMLGAAVPAEGLVSACTRTGSGAVVLWSQSPPTADTSLLSVMSGLSWGPMGARTGTRVFAAGPGWQGRALPAHVNRLTSLGEATALLCGPA</sequence>
<dbReference type="SMART" id="SM00422">
    <property type="entry name" value="HTH_MERR"/>
    <property type="match status" value="1"/>
</dbReference>
<dbReference type="Gene3D" id="1.10.1240.10">
    <property type="entry name" value="Methionine synthase domain"/>
    <property type="match status" value="1"/>
</dbReference>
<dbReference type="Gene3D" id="3.40.50.280">
    <property type="entry name" value="Cobalamin-binding domain"/>
    <property type="match status" value="1"/>
</dbReference>
<dbReference type="InterPro" id="IPR009061">
    <property type="entry name" value="DNA-bd_dom_put_sf"/>
</dbReference>
<dbReference type="PANTHER" id="PTHR30204">
    <property type="entry name" value="REDOX-CYCLING DRUG-SENSING TRANSCRIPTIONAL ACTIVATOR SOXR"/>
    <property type="match status" value="1"/>
</dbReference>
<dbReference type="InterPro" id="IPR036724">
    <property type="entry name" value="Cobalamin-bd_sf"/>
</dbReference>
<dbReference type="InterPro" id="IPR000551">
    <property type="entry name" value="MerR-type_HTH_dom"/>
</dbReference>
<organism evidence="3 4">
    <name type="scientific">Streptacidiphilus alkalitolerans</name>
    <dbReference type="NCBI Taxonomy" id="3342712"/>
    <lineage>
        <taxon>Bacteria</taxon>
        <taxon>Bacillati</taxon>
        <taxon>Actinomycetota</taxon>
        <taxon>Actinomycetes</taxon>
        <taxon>Kitasatosporales</taxon>
        <taxon>Streptomycetaceae</taxon>
        <taxon>Streptacidiphilus</taxon>
    </lineage>
</organism>
<dbReference type="InterPro" id="IPR036594">
    <property type="entry name" value="Meth_synthase_dom"/>
</dbReference>
<dbReference type="Proteomes" id="UP001592530">
    <property type="component" value="Unassembled WGS sequence"/>
</dbReference>
<dbReference type="Gene3D" id="1.10.1660.10">
    <property type="match status" value="1"/>
</dbReference>